<dbReference type="PANTHER" id="PTHR32552:SF81">
    <property type="entry name" value="TONB-DEPENDENT OUTER MEMBRANE RECEPTOR"/>
    <property type="match status" value="1"/>
</dbReference>
<keyword evidence="16" id="KW-0675">Receptor</keyword>
<feature type="compositionally biased region" description="Basic and acidic residues" evidence="13">
    <location>
        <begin position="473"/>
        <end position="487"/>
    </location>
</feature>
<evidence type="ECO:0000256" key="12">
    <source>
        <dbReference type="RuleBase" id="RU003357"/>
    </source>
</evidence>
<dbReference type="AlphaFoldDB" id="A0A6C0TYD4"/>
<evidence type="ECO:0000313" key="16">
    <source>
        <dbReference type="EMBL" id="QIB64543.1"/>
    </source>
</evidence>
<dbReference type="PROSITE" id="PS52016">
    <property type="entry name" value="TONB_DEPENDENT_REC_3"/>
    <property type="match status" value="1"/>
</dbReference>
<comment type="similarity">
    <text evidence="11 12">Belongs to the TonB-dependent receptor family.</text>
</comment>
<evidence type="ECO:0000256" key="13">
    <source>
        <dbReference type="SAM" id="MobiDB-lite"/>
    </source>
</evidence>
<keyword evidence="17" id="KW-1185">Reference proteome</keyword>
<dbReference type="InterPro" id="IPR039426">
    <property type="entry name" value="TonB-dep_rcpt-like"/>
</dbReference>
<dbReference type="GO" id="GO:0009279">
    <property type="term" value="C:cell outer membrane"/>
    <property type="evidence" value="ECO:0007669"/>
    <property type="project" value="UniProtKB-SubCell"/>
</dbReference>
<keyword evidence="3 11" id="KW-1134">Transmembrane beta strand</keyword>
<organism evidence="16 17">
    <name type="scientific">Kineobactrum salinum</name>
    <dbReference type="NCBI Taxonomy" id="2708301"/>
    <lineage>
        <taxon>Bacteria</taxon>
        <taxon>Pseudomonadati</taxon>
        <taxon>Pseudomonadota</taxon>
        <taxon>Gammaproteobacteria</taxon>
        <taxon>Cellvibrionales</taxon>
        <taxon>Halieaceae</taxon>
        <taxon>Kineobactrum</taxon>
    </lineage>
</organism>
<name>A0A6C0TYD4_9GAMM</name>
<evidence type="ECO:0000256" key="7">
    <source>
        <dbReference type="ARBA" id="ARBA00023065"/>
    </source>
</evidence>
<evidence type="ECO:0000256" key="2">
    <source>
        <dbReference type="ARBA" id="ARBA00022448"/>
    </source>
</evidence>
<evidence type="ECO:0000256" key="6">
    <source>
        <dbReference type="ARBA" id="ARBA00023004"/>
    </source>
</evidence>
<dbReference type="Gene3D" id="2.40.170.20">
    <property type="entry name" value="TonB-dependent receptor, beta-barrel domain"/>
    <property type="match status" value="1"/>
</dbReference>
<evidence type="ECO:0000256" key="5">
    <source>
        <dbReference type="ARBA" id="ARBA00022692"/>
    </source>
</evidence>
<feature type="domain" description="TonB-dependent receptor-like beta-barrel" evidence="14">
    <location>
        <begin position="278"/>
        <end position="719"/>
    </location>
</feature>
<accession>A0A6C0TYD4</accession>
<evidence type="ECO:0000256" key="9">
    <source>
        <dbReference type="ARBA" id="ARBA00023136"/>
    </source>
</evidence>
<dbReference type="SUPFAM" id="SSF56935">
    <property type="entry name" value="Porins"/>
    <property type="match status" value="1"/>
</dbReference>
<keyword evidence="6" id="KW-0408">Iron</keyword>
<keyword evidence="4" id="KW-0410">Iron transport</keyword>
<evidence type="ECO:0000256" key="11">
    <source>
        <dbReference type="PROSITE-ProRule" id="PRU01360"/>
    </source>
</evidence>
<gene>
    <name evidence="16" type="ORF">G3T16_03140</name>
</gene>
<protein>
    <submittedName>
        <fullName evidence="16">TonB-dependent receptor</fullName>
    </submittedName>
</protein>
<evidence type="ECO:0000313" key="17">
    <source>
        <dbReference type="Proteomes" id="UP000477680"/>
    </source>
</evidence>
<keyword evidence="7" id="KW-0406">Ion transport</keyword>
<feature type="domain" description="TonB-dependent receptor plug" evidence="15">
    <location>
        <begin position="50"/>
        <end position="159"/>
    </location>
</feature>
<keyword evidence="2 11" id="KW-0813">Transport</keyword>
<dbReference type="KEGG" id="kim:G3T16_03140"/>
<keyword evidence="5 11" id="KW-0812">Transmembrane</keyword>
<comment type="subcellular location">
    <subcellularLocation>
        <location evidence="1 11">Cell outer membrane</location>
        <topology evidence="1 11">Multi-pass membrane protein</topology>
    </subcellularLocation>
</comment>
<dbReference type="Pfam" id="PF00593">
    <property type="entry name" value="TonB_dep_Rec_b-barrel"/>
    <property type="match status" value="1"/>
</dbReference>
<evidence type="ECO:0000259" key="15">
    <source>
        <dbReference type="Pfam" id="PF07715"/>
    </source>
</evidence>
<evidence type="ECO:0000259" key="14">
    <source>
        <dbReference type="Pfam" id="PF00593"/>
    </source>
</evidence>
<keyword evidence="9 11" id="KW-0472">Membrane</keyword>
<dbReference type="Proteomes" id="UP000477680">
    <property type="component" value="Chromosome"/>
</dbReference>
<dbReference type="InterPro" id="IPR012910">
    <property type="entry name" value="Plug_dom"/>
</dbReference>
<dbReference type="GO" id="GO:0006826">
    <property type="term" value="P:iron ion transport"/>
    <property type="evidence" value="ECO:0007669"/>
    <property type="project" value="UniProtKB-KW"/>
</dbReference>
<sequence length="756" mass="82836">MNTIFRVSRLAACVAVGSVYWQQAAFAQQEGRPVIEEVMVTASKRGAMALQDVPMAIQAFTGDEMEKRGIVEFGDYARDISGLTFEDQGPGDKKYVLRGTQSTGAATTGVYFDDIVMTGSNRQDGGGRQPDIRLVDMERIEVLKGPQGTLYGAGSMSGTIRMITNKPDATEFNGSINVAGSRTQYADDPNYSYDGVLNVPLIADKLALRLVGYQAKQAGFIDDTLDYGIGGLGVEGANESDISGGRAALRWQVNDRLTVDVMAIHQETDTEGASWYQPLYGEFVQRNYQRLYWDESLDAYNLAIEWSADHGTFSGNVSYMDREIFYQFPATRILCTIYSGIDNPACFSPGPDDVALQANGFLLQPQDRSILSTEFRYASDWEGPIQLVSGIFYQEEESNFTSTVSFASPDGTALPISDRQNVNSNRTVIGTIEQTAVFAELSYDITEALTATLGLRAFKFDVGESGQNLATRNRPEPADPVRTKSDESDITPKLSLSYVFSDDLTGYATYAEGFRSGGNNEPDFATGQTFPAFESDSLQSYEVGLKGFFFSGALQLDTAAYYMDWSDIQSRVLASEDAGTFLILGNVGRASITGLELGGVFRPDTTLDLAIGGNITVLEAELSEDASVGAGEFTPEKGDRIPDVPEFTANAFVEYVFPMPMNGWEGSLRADYAFVGKSYRTFRPEDPSQREQGDYSLVNLGFNVDDGERYRIGLFVDNLLNENGTVTHFVDANLRRPDQVTPTQPRTVGLRLGIDF</sequence>
<dbReference type="PANTHER" id="PTHR32552">
    <property type="entry name" value="FERRICHROME IRON RECEPTOR-RELATED"/>
    <property type="match status" value="1"/>
</dbReference>
<dbReference type="InterPro" id="IPR036942">
    <property type="entry name" value="Beta-barrel_TonB_sf"/>
</dbReference>
<dbReference type="Pfam" id="PF07715">
    <property type="entry name" value="Plug"/>
    <property type="match status" value="1"/>
</dbReference>
<evidence type="ECO:0000256" key="8">
    <source>
        <dbReference type="ARBA" id="ARBA00023077"/>
    </source>
</evidence>
<evidence type="ECO:0000256" key="10">
    <source>
        <dbReference type="ARBA" id="ARBA00023237"/>
    </source>
</evidence>
<dbReference type="RefSeq" id="WP_163493793.1">
    <property type="nucleotide sequence ID" value="NZ_CP048711.1"/>
</dbReference>
<keyword evidence="8 12" id="KW-0798">TonB box</keyword>
<evidence type="ECO:0000256" key="1">
    <source>
        <dbReference type="ARBA" id="ARBA00004571"/>
    </source>
</evidence>
<evidence type="ECO:0000256" key="3">
    <source>
        <dbReference type="ARBA" id="ARBA00022452"/>
    </source>
</evidence>
<reference evidence="16 17" key="1">
    <citation type="submission" date="2020-02" db="EMBL/GenBank/DDBJ databases">
        <title>Genome sequencing for Kineobactrum sp. M2.</title>
        <authorList>
            <person name="Park S.-J."/>
        </authorList>
    </citation>
    <scope>NUCLEOTIDE SEQUENCE [LARGE SCALE GENOMIC DNA]</scope>
    <source>
        <strain evidence="16 17">M2</strain>
    </source>
</reference>
<keyword evidence="10 11" id="KW-0998">Cell outer membrane</keyword>
<evidence type="ECO:0000256" key="4">
    <source>
        <dbReference type="ARBA" id="ARBA00022496"/>
    </source>
</evidence>
<proteinExistence type="inferred from homology"/>
<dbReference type="EMBL" id="CP048711">
    <property type="protein sequence ID" value="QIB64543.1"/>
    <property type="molecule type" value="Genomic_DNA"/>
</dbReference>
<dbReference type="InterPro" id="IPR000531">
    <property type="entry name" value="Beta-barrel_TonB"/>
</dbReference>
<feature type="region of interest" description="Disordered" evidence="13">
    <location>
        <begin position="467"/>
        <end position="488"/>
    </location>
</feature>